<keyword evidence="1" id="KW-0813">Transport</keyword>
<feature type="transmembrane region" description="Helical" evidence="3">
    <location>
        <begin position="304"/>
        <end position="325"/>
    </location>
</feature>
<dbReference type="InterPro" id="IPR013099">
    <property type="entry name" value="K_chnl_dom"/>
</dbReference>
<keyword evidence="6" id="KW-1185">Reference proteome</keyword>
<dbReference type="Proteomes" id="UP001642484">
    <property type="component" value="Unassembled WGS sequence"/>
</dbReference>
<feature type="region of interest" description="Disordered" evidence="2">
    <location>
        <begin position="498"/>
        <end position="531"/>
    </location>
</feature>
<dbReference type="Gene3D" id="2.60.120.10">
    <property type="entry name" value="Jelly Rolls"/>
    <property type="match status" value="1"/>
</dbReference>
<gene>
    <name evidence="5" type="ORF">CCMP2556_LOCUS41313</name>
</gene>
<dbReference type="SUPFAM" id="SSF51206">
    <property type="entry name" value="cAMP-binding domain-like"/>
    <property type="match status" value="1"/>
</dbReference>
<feature type="compositionally biased region" description="Polar residues" evidence="2">
    <location>
        <begin position="503"/>
        <end position="531"/>
    </location>
</feature>
<name>A0ABP0QDG4_9DINO</name>
<protein>
    <recommendedName>
        <fullName evidence="4">Cyclic nucleotide-binding domain-containing protein</fullName>
    </recommendedName>
</protein>
<dbReference type="PANTHER" id="PTHR45638:SF11">
    <property type="entry name" value="CYCLIC NUCLEOTIDE-GATED CATION CHANNEL SUBUNIT A"/>
    <property type="match status" value="1"/>
</dbReference>
<keyword evidence="1" id="KW-0406">Ion transport</keyword>
<feature type="transmembrane region" description="Helical" evidence="3">
    <location>
        <begin position="242"/>
        <end position="263"/>
    </location>
</feature>
<proteinExistence type="predicted"/>
<evidence type="ECO:0000259" key="4">
    <source>
        <dbReference type="PROSITE" id="PS50042"/>
    </source>
</evidence>
<dbReference type="PRINTS" id="PR00103">
    <property type="entry name" value="CAMPKINASE"/>
</dbReference>
<feature type="transmembrane region" description="Helical" evidence="3">
    <location>
        <begin position="188"/>
        <end position="209"/>
    </location>
</feature>
<evidence type="ECO:0000313" key="5">
    <source>
        <dbReference type="EMBL" id="CAK9085027.1"/>
    </source>
</evidence>
<dbReference type="InterPro" id="IPR000595">
    <property type="entry name" value="cNMP-bd_dom"/>
</dbReference>
<comment type="caution">
    <text evidence="5">The sequence shown here is derived from an EMBL/GenBank/DDBJ whole genome shotgun (WGS) entry which is preliminary data.</text>
</comment>
<keyword evidence="3" id="KW-0812">Transmembrane</keyword>
<evidence type="ECO:0000313" key="6">
    <source>
        <dbReference type="Proteomes" id="UP001642484"/>
    </source>
</evidence>
<dbReference type="InterPro" id="IPR050866">
    <property type="entry name" value="CNG_cation_channel"/>
</dbReference>
<feature type="region of interest" description="Disordered" evidence="2">
    <location>
        <begin position="1"/>
        <end position="31"/>
    </location>
</feature>
<dbReference type="SUPFAM" id="SSF81324">
    <property type="entry name" value="Voltage-gated potassium channels"/>
    <property type="match status" value="2"/>
</dbReference>
<dbReference type="Pfam" id="PF00027">
    <property type="entry name" value="cNMP_binding"/>
    <property type="match status" value="1"/>
</dbReference>
<accession>A0ABP0QDG4</accession>
<dbReference type="PANTHER" id="PTHR45638">
    <property type="entry name" value="CYCLIC NUCLEOTIDE-GATED CATION CHANNEL SUBUNIT A"/>
    <property type="match status" value="1"/>
</dbReference>
<reference evidence="5 6" key="1">
    <citation type="submission" date="2024-02" db="EMBL/GenBank/DDBJ databases">
        <authorList>
            <person name="Chen Y."/>
            <person name="Shah S."/>
            <person name="Dougan E. K."/>
            <person name="Thang M."/>
            <person name="Chan C."/>
        </authorList>
    </citation>
    <scope>NUCLEOTIDE SEQUENCE [LARGE SCALE GENOMIC DNA]</scope>
</reference>
<evidence type="ECO:0000256" key="2">
    <source>
        <dbReference type="SAM" id="MobiDB-lite"/>
    </source>
</evidence>
<dbReference type="InterPro" id="IPR018490">
    <property type="entry name" value="cNMP-bd_dom_sf"/>
</dbReference>
<keyword evidence="3" id="KW-1133">Transmembrane helix</keyword>
<keyword evidence="3" id="KW-0472">Membrane</keyword>
<sequence>MEPSKPRDTPLLNVEPANHVSTNSWRSWPPLPACEEDGGDEYTRILDFMHKVETFDPLPHEEFLDLARLFQPRVVSNGEAIIKQGSEGTELYFIQTGLCSVRVQEGQHERQVATLRPGAYFGEVALIEHEPHNASVYAQGEVLLYGLHKSHFYDFRLSERLNFQLKYPVARNALQIIFGRTSRRIRSFYKVCFTLFLYLLVSGIMFHYLEGWGYSDCIYFAIITLMTVGYGDLVPKNWFSRIWLVLLILVSWVLVAHAIGEFLDRMVRLEMKNEKARKSLRLRRPRHEVFDEAGRRRHFKCQMLKCLGALALLLFVSCLAAQTLVLEKPNWTDWTEALYFSVVTLATIGYGDVTPKSEKSKLSIGLLALIGVPLFGLILGRIVQITYGKARRESLPEVCGGLTNETFDQLIDFTDQMWRAGAYNSQPQRSRREQITPFEFLCFMLTKNQAVTLEEIRVIMANFSELDVTKSGMLEQHDVDTWISLGSVAPPGRTALSRKFRKSSQLSGRSGVSNGSFEVTEGSPNGRQHAT</sequence>
<keyword evidence="1" id="KW-1071">Ligand-gated ion channel</keyword>
<feature type="transmembrane region" description="Helical" evidence="3">
    <location>
        <begin position="365"/>
        <end position="383"/>
    </location>
</feature>
<dbReference type="Pfam" id="PF07885">
    <property type="entry name" value="Ion_trans_2"/>
    <property type="match status" value="2"/>
</dbReference>
<keyword evidence="1" id="KW-0407">Ion channel</keyword>
<evidence type="ECO:0000256" key="1">
    <source>
        <dbReference type="ARBA" id="ARBA00023286"/>
    </source>
</evidence>
<evidence type="ECO:0000256" key="3">
    <source>
        <dbReference type="SAM" id="Phobius"/>
    </source>
</evidence>
<dbReference type="EMBL" id="CAXAMN010024250">
    <property type="protein sequence ID" value="CAK9085027.1"/>
    <property type="molecule type" value="Genomic_DNA"/>
</dbReference>
<dbReference type="Gene3D" id="1.10.287.70">
    <property type="match status" value="2"/>
</dbReference>
<dbReference type="InterPro" id="IPR014710">
    <property type="entry name" value="RmlC-like_jellyroll"/>
</dbReference>
<dbReference type="PROSITE" id="PS50042">
    <property type="entry name" value="CNMP_BINDING_3"/>
    <property type="match status" value="1"/>
</dbReference>
<dbReference type="CDD" id="cd00038">
    <property type="entry name" value="CAP_ED"/>
    <property type="match status" value="1"/>
</dbReference>
<organism evidence="5 6">
    <name type="scientific">Durusdinium trenchii</name>
    <dbReference type="NCBI Taxonomy" id="1381693"/>
    <lineage>
        <taxon>Eukaryota</taxon>
        <taxon>Sar</taxon>
        <taxon>Alveolata</taxon>
        <taxon>Dinophyceae</taxon>
        <taxon>Suessiales</taxon>
        <taxon>Symbiodiniaceae</taxon>
        <taxon>Durusdinium</taxon>
    </lineage>
</organism>
<dbReference type="SMART" id="SM00100">
    <property type="entry name" value="cNMP"/>
    <property type="match status" value="1"/>
</dbReference>
<feature type="domain" description="Cyclic nucleotide-binding" evidence="4">
    <location>
        <begin position="54"/>
        <end position="152"/>
    </location>
</feature>